<name>A0A212EM31_DANPL</name>
<dbReference type="GO" id="GO:0016301">
    <property type="term" value="F:kinase activity"/>
    <property type="evidence" value="ECO:0007669"/>
    <property type="project" value="UniProtKB-KW"/>
</dbReference>
<dbReference type="SUPFAM" id="SSF52540">
    <property type="entry name" value="P-loop containing nucleoside triphosphate hydrolases"/>
    <property type="match status" value="1"/>
</dbReference>
<keyword evidence="2" id="KW-0418">Kinase</keyword>
<proteinExistence type="predicted"/>
<reference evidence="2 3" key="1">
    <citation type="journal article" date="2011" name="Cell">
        <title>The monarch butterfly genome yields insights into long-distance migration.</title>
        <authorList>
            <person name="Zhan S."/>
            <person name="Merlin C."/>
            <person name="Boore J.L."/>
            <person name="Reppert S.M."/>
        </authorList>
    </citation>
    <scope>NUCLEOTIDE SEQUENCE [LARGE SCALE GENOMIC DNA]</scope>
    <source>
        <strain evidence="2">F-2</strain>
    </source>
</reference>
<dbReference type="KEGG" id="dpl:KGM_209310"/>
<dbReference type="Gene3D" id="3.40.50.300">
    <property type="entry name" value="P-loop containing nucleotide triphosphate hydrolases"/>
    <property type="match status" value="1"/>
</dbReference>
<dbReference type="eggNOG" id="KOG3308">
    <property type="taxonomic scope" value="Eukaryota"/>
</dbReference>
<organism evidence="2 3">
    <name type="scientific">Danaus plexippus plexippus</name>
    <dbReference type="NCBI Taxonomy" id="278856"/>
    <lineage>
        <taxon>Eukaryota</taxon>
        <taxon>Metazoa</taxon>
        <taxon>Ecdysozoa</taxon>
        <taxon>Arthropoda</taxon>
        <taxon>Hexapoda</taxon>
        <taxon>Insecta</taxon>
        <taxon>Pterygota</taxon>
        <taxon>Neoptera</taxon>
        <taxon>Endopterygota</taxon>
        <taxon>Lepidoptera</taxon>
        <taxon>Glossata</taxon>
        <taxon>Ditrysia</taxon>
        <taxon>Papilionoidea</taxon>
        <taxon>Nymphalidae</taxon>
        <taxon>Danainae</taxon>
        <taxon>Danaini</taxon>
        <taxon>Danaina</taxon>
        <taxon>Danaus</taxon>
        <taxon>Danaus</taxon>
    </lineage>
</organism>
<dbReference type="Proteomes" id="UP000007151">
    <property type="component" value="Unassembled WGS sequence"/>
</dbReference>
<accession>A0A212EM31</accession>
<feature type="region of interest" description="Disordered" evidence="1">
    <location>
        <begin position="20"/>
        <end position="43"/>
    </location>
</feature>
<gene>
    <name evidence="2" type="ORF">KGM_209310</name>
</gene>
<dbReference type="InParanoid" id="A0A212EM31"/>
<evidence type="ECO:0000313" key="2">
    <source>
        <dbReference type="EMBL" id="OWR42543.1"/>
    </source>
</evidence>
<dbReference type="EMBL" id="AGBW02013941">
    <property type="protein sequence ID" value="OWR42543.1"/>
    <property type="molecule type" value="Genomic_DNA"/>
</dbReference>
<evidence type="ECO:0000313" key="3">
    <source>
        <dbReference type="Proteomes" id="UP000007151"/>
    </source>
</evidence>
<dbReference type="AlphaFoldDB" id="A0A212EM31"/>
<dbReference type="InterPro" id="IPR027417">
    <property type="entry name" value="P-loop_NTPase"/>
</dbReference>
<evidence type="ECO:0000256" key="1">
    <source>
        <dbReference type="SAM" id="MobiDB-lite"/>
    </source>
</evidence>
<sequence length="405" mass="45772">MSSELVHTAQFVDQQVPCDTPKQRYKKQKITSSSSEESDRGTKKLLGLANSTTISSILDKIIERAIKGKPEKKIEVKIDEHKFVDISAYTGSKVGVSVLRSLGLVVCRRSHAVHLLPRVPSLIKTDLHKHPQQQSTHPRPSQCLCHVHKALRWVKAYSLIGHLENKKSWGCPRPPSNTDPYNKLSVYIILRLLCSTSANRDSIMASEWIVIGISGVTCGGKTTLADKLKEALHPVYVFHQDRYFYSDDSPKHVRCEGLDHNNYDILSALDMDAMYRDVISTMRGVDRAHSQGGRAVPGKLHAPGKKFLVIEGFTVLNYTPLMDICDYRYYLVLEYGECFSRRALRLYEPPDVAGYFETCVWPEHLKYRAQIERDPRVTILEGAGSDPFYVVMADLKRGGAREIEN</sequence>
<dbReference type="STRING" id="278856.A0A212EM31"/>
<dbReference type="PANTHER" id="PTHR10285">
    <property type="entry name" value="URIDINE KINASE"/>
    <property type="match status" value="1"/>
</dbReference>
<keyword evidence="3" id="KW-1185">Reference proteome</keyword>
<protein>
    <submittedName>
        <fullName evidence="2">Nicotinamide riboside kinase 1 like protein</fullName>
    </submittedName>
</protein>
<keyword evidence="2" id="KW-0808">Transferase</keyword>
<comment type="caution">
    <text evidence="2">The sequence shown here is derived from an EMBL/GenBank/DDBJ whole genome shotgun (WGS) entry which is preliminary data.</text>
</comment>